<gene>
    <name evidence="2" type="ORF">B0H17DRAFT_1186046</name>
</gene>
<dbReference type="Gene3D" id="1.10.510.10">
    <property type="entry name" value="Transferase(Phosphotransferase) domain 1"/>
    <property type="match status" value="1"/>
</dbReference>
<dbReference type="EMBL" id="JARKIE010000312">
    <property type="protein sequence ID" value="KAJ7655382.1"/>
    <property type="molecule type" value="Genomic_DNA"/>
</dbReference>
<comment type="caution">
    <text evidence="2">The sequence shown here is derived from an EMBL/GenBank/DDBJ whole genome shotgun (WGS) entry which is preliminary data.</text>
</comment>
<dbReference type="Proteomes" id="UP001221757">
    <property type="component" value="Unassembled WGS sequence"/>
</dbReference>
<proteinExistence type="predicted"/>
<evidence type="ECO:0000313" key="3">
    <source>
        <dbReference type="Proteomes" id="UP001221757"/>
    </source>
</evidence>
<dbReference type="PANTHER" id="PTHR44167">
    <property type="entry name" value="OVARIAN-SPECIFIC SERINE/THREONINE-PROTEIN KINASE LOK-RELATED"/>
    <property type="match status" value="1"/>
</dbReference>
<dbReference type="InterPro" id="IPR011009">
    <property type="entry name" value="Kinase-like_dom_sf"/>
</dbReference>
<dbReference type="PROSITE" id="PS50011">
    <property type="entry name" value="PROTEIN_KINASE_DOM"/>
    <property type="match status" value="1"/>
</dbReference>
<dbReference type="InterPro" id="IPR008271">
    <property type="entry name" value="Ser/Thr_kinase_AS"/>
</dbReference>
<protein>
    <recommendedName>
        <fullName evidence="1">Protein kinase domain-containing protein</fullName>
    </recommendedName>
</protein>
<organism evidence="2 3">
    <name type="scientific">Mycena rosella</name>
    <name type="common">Pink bonnet</name>
    <name type="synonym">Agaricus rosellus</name>
    <dbReference type="NCBI Taxonomy" id="1033263"/>
    <lineage>
        <taxon>Eukaryota</taxon>
        <taxon>Fungi</taxon>
        <taxon>Dikarya</taxon>
        <taxon>Basidiomycota</taxon>
        <taxon>Agaricomycotina</taxon>
        <taxon>Agaricomycetes</taxon>
        <taxon>Agaricomycetidae</taxon>
        <taxon>Agaricales</taxon>
        <taxon>Marasmiineae</taxon>
        <taxon>Mycenaceae</taxon>
        <taxon>Mycena</taxon>
    </lineage>
</organism>
<dbReference type="GO" id="GO:0005524">
    <property type="term" value="F:ATP binding"/>
    <property type="evidence" value="ECO:0007669"/>
    <property type="project" value="InterPro"/>
</dbReference>
<dbReference type="GO" id="GO:0005634">
    <property type="term" value="C:nucleus"/>
    <property type="evidence" value="ECO:0007669"/>
    <property type="project" value="TreeGrafter"/>
</dbReference>
<name>A0AAD7G1C3_MYCRO</name>
<feature type="domain" description="Protein kinase" evidence="1">
    <location>
        <begin position="1"/>
        <end position="185"/>
    </location>
</feature>
<dbReference type="InterPro" id="IPR000719">
    <property type="entry name" value="Prot_kinase_dom"/>
</dbReference>
<dbReference type="PANTHER" id="PTHR44167:SF24">
    <property type="entry name" value="SERINE_THREONINE-PROTEIN KINASE CHK2"/>
    <property type="match status" value="1"/>
</dbReference>
<sequence>MDNHNALPRHAAIPRSIGPPGDLLARMRQFCDAVAFLQANCVTHMDIKLDNVVVGEAPEYHITLLDLGVACAWPSRAVVTTGPTGTSGEVAPEVQAWIDFDAMPTSHSADTKPSPESYDPYSADIWALGSMLRRSSFLSLKEKRPTIEEVVVQHQWLEDHWRSVKEQAGVQYELKFPVDTSLSAF</sequence>
<dbReference type="GO" id="GO:0044773">
    <property type="term" value="P:mitotic DNA damage checkpoint signaling"/>
    <property type="evidence" value="ECO:0007669"/>
    <property type="project" value="TreeGrafter"/>
</dbReference>
<dbReference type="AlphaFoldDB" id="A0AAD7G1C3"/>
<dbReference type="Pfam" id="PF00069">
    <property type="entry name" value="Pkinase"/>
    <property type="match status" value="1"/>
</dbReference>
<dbReference type="GO" id="GO:0004674">
    <property type="term" value="F:protein serine/threonine kinase activity"/>
    <property type="evidence" value="ECO:0007669"/>
    <property type="project" value="TreeGrafter"/>
</dbReference>
<dbReference type="SUPFAM" id="SSF56112">
    <property type="entry name" value="Protein kinase-like (PK-like)"/>
    <property type="match status" value="1"/>
</dbReference>
<evidence type="ECO:0000259" key="1">
    <source>
        <dbReference type="PROSITE" id="PS50011"/>
    </source>
</evidence>
<keyword evidence="3" id="KW-1185">Reference proteome</keyword>
<dbReference type="PROSITE" id="PS00108">
    <property type="entry name" value="PROTEIN_KINASE_ST"/>
    <property type="match status" value="1"/>
</dbReference>
<evidence type="ECO:0000313" key="2">
    <source>
        <dbReference type="EMBL" id="KAJ7655382.1"/>
    </source>
</evidence>
<reference evidence="2" key="1">
    <citation type="submission" date="2023-03" db="EMBL/GenBank/DDBJ databases">
        <title>Massive genome expansion in bonnet fungi (Mycena s.s.) driven by repeated elements and novel gene families across ecological guilds.</title>
        <authorList>
            <consortium name="Lawrence Berkeley National Laboratory"/>
            <person name="Harder C.B."/>
            <person name="Miyauchi S."/>
            <person name="Viragh M."/>
            <person name="Kuo A."/>
            <person name="Thoen E."/>
            <person name="Andreopoulos B."/>
            <person name="Lu D."/>
            <person name="Skrede I."/>
            <person name="Drula E."/>
            <person name="Henrissat B."/>
            <person name="Morin E."/>
            <person name="Kohler A."/>
            <person name="Barry K."/>
            <person name="LaButti K."/>
            <person name="Morin E."/>
            <person name="Salamov A."/>
            <person name="Lipzen A."/>
            <person name="Mereny Z."/>
            <person name="Hegedus B."/>
            <person name="Baldrian P."/>
            <person name="Stursova M."/>
            <person name="Weitz H."/>
            <person name="Taylor A."/>
            <person name="Grigoriev I.V."/>
            <person name="Nagy L.G."/>
            <person name="Martin F."/>
            <person name="Kauserud H."/>
        </authorList>
    </citation>
    <scope>NUCLEOTIDE SEQUENCE</scope>
    <source>
        <strain evidence="2">CBHHK067</strain>
    </source>
</reference>
<accession>A0AAD7G1C3</accession>